<dbReference type="SMART" id="SM00248">
    <property type="entry name" value="ANK"/>
    <property type="match status" value="7"/>
</dbReference>
<protein>
    <submittedName>
        <fullName evidence="4">Ankyrin</fullName>
    </submittedName>
</protein>
<organism evidence="4 5">
    <name type="scientific">Lojkania enalia</name>
    <dbReference type="NCBI Taxonomy" id="147567"/>
    <lineage>
        <taxon>Eukaryota</taxon>
        <taxon>Fungi</taxon>
        <taxon>Dikarya</taxon>
        <taxon>Ascomycota</taxon>
        <taxon>Pezizomycotina</taxon>
        <taxon>Dothideomycetes</taxon>
        <taxon>Pleosporomycetidae</taxon>
        <taxon>Pleosporales</taxon>
        <taxon>Pleosporales incertae sedis</taxon>
        <taxon>Lojkania</taxon>
    </lineage>
</organism>
<dbReference type="OrthoDB" id="426293at2759"/>
<feature type="repeat" description="ANK" evidence="3">
    <location>
        <begin position="28"/>
        <end position="60"/>
    </location>
</feature>
<keyword evidence="1" id="KW-0677">Repeat</keyword>
<dbReference type="Pfam" id="PF12796">
    <property type="entry name" value="Ank_2"/>
    <property type="match status" value="2"/>
</dbReference>
<dbReference type="InterPro" id="IPR002110">
    <property type="entry name" value="Ankyrin_rpt"/>
</dbReference>
<evidence type="ECO:0000256" key="3">
    <source>
        <dbReference type="PROSITE-ProRule" id="PRU00023"/>
    </source>
</evidence>
<feature type="repeat" description="ANK" evidence="3">
    <location>
        <begin position="223"/>
        <end position="255"/>
    </location>
</feature>
<reference evidence="5" key="1">
    <citation type="journal article" date="2020" name="Stud. Mycol.">
        <title>101 Dothideomycetes genomes: A test case for predicting lifestyles and emergence of pathogens.</title>
        <authorList>
            <person name="Haridas S."/>
            <person name="Albert R."/>
            <person name="Binder M."/>
            <person name="Bloem J."/>
            <person name="LaButti K."/>
            <person name="Salamov A."/>
            <person name="Andreopoulos B."/>
            <person name="Baker S."/>
            <person name="Barry K."/>
            <person name="Bills G."/>
            <person name="Bluhm B."/>
            <person name="Cannon C."/>
            <person name="Castanera R."/>
            <person name="Culley D."/>
            <person name="Daum C."/>
            <person name="Ezra D."/>
            <person name="Gonzalez J."/>
            <person name="Henrissat B."/>
            <person name="Kuo A."/>
            <person name="Liang C."/>
            <person name="Lipzen A."/>
            <person name="Lutzoni F."/>
            <person name="Magnuson J."/>
            <person name="Mondo S."/>
            <person name="Nolan M."/>
            <person name="Ohm R."/>
            <person name="Pangilinan J."/>
            <person name="Park H.-J."/>
            <person name="Ramirez L."/>
            <person name="Alfaro M."/>
            <person name="Sun H."/>
            <person name="Tritt A."/>
            <person name="Yoshinaga Y."/>
            <person name="Zwiers L.-H."/>
            <person name="Turgeon B."/>
            <person name="Goodwin S."/>
            <person name="Spatafora J."/>
            <person name="Crous P."/>
            <person name="Grigoriev I."/>
        </authorList>
    </citation>
    <scope>NUCLEOTIDE SEQUENCE [LARGE SCALE GENOMIC DNA]</scope>
    <source>
        <strain evidence="5">CBS 304.66</strain>
    </source>
</reference>
<evidence type="ECO:0000313" key="4">
    <source>
        <dbReference type="EMBL" id="KAF2260473.1"/>
    </source>
</evidence>
<dbReference type="Proteomes" id="UP000800093">
    <property type="component" value="Unassembled WGS sequence"/>
</dbReference>
<gene>
    <name evidence="4" type="ORF">CC78DRAFT_440971</name>
</gene>
<dbReference type="InterPro" id="IPR036770">
    <property type="entry name" value="Ankyrin_rpt-contain_sf"/>
</dbReference>
<feature type="non-terminal residue" evidence="4">
    <location>
        <position position="1"/>
    </location>
</feature>
<dbReference type="Pfam" id="PF00023">
    <property type="entry name" value="Ank"/>
    <property type="match status" value="1"/>
</dbReference>
<evidence type="ECO:0000313" key="5">
    <source>
        <dbReference type="Proteomes" id="UP000800093"/>
    </source>
</evidence>
<dbReference type="PANTHER" id="PTHR24126">
    <property type="entry name" value="ANKYRIN REPEAT, PH AND SEC7 DOMAIN CONTAINING PROTEIN SECG-RELATED"/>
    <property type="match status" value="1"/>
</dbReference>
<accession>A0A9P4N0G8</accession>
<dbReference type="PROSITE" id="PS50088">
    <property type="entry name" value="ANK_REPEAT"/>
    <property type="match status" value="4"/>
</dbReference>
<dbReference type="AlphaFoldDB" id="A0A9P4N0G8"/>
<evidence type="ECO:0000256" key="1">
    <source>
        <dbReference type="ARBA" id="ARBA00022737"/>
    </source>
</evidence>
<dbReference type="EMBL" id="ML986680">
    <property type="protein sequence ID" value="KAF2260473.1"/>
    <property type="molecule type" value="Genomic_DNA"/>
</dbReference>
<name>A0A9P4N0G8_9PLEO</name>
<dbReference type="Gene3D" id="1.25.40.20">
    <property type="entry name" value="Ankyrin repeat-containing domain"/>
    <property type="match status" value="2"/>
</dbReference>
<dbReference type="PRINTS" id="PR01415">
    <property type="entry name" value="ANKYRIN"/>
</dbReference>
<evidence type="ECO:0000256" key="2">
    <source>
        <dbReference type="ARBA" id="ARBA00023043"/>
    </source>
</evidence>
<feature type="repeat" description="ANK" evidence="3">
    <location>
        <begin position="190"/>
        <end position="222"/>
    </location>
</feature>
<keyword evidence="2 3" id="KW-0040">ANK repeat</keyword>
<dbReference type="PROSITE" id="PS50297">
    <property type="entry name" value="ANK_REP_REGION"/>
    <property type="match status" value="4"/>
</dbReference>
<feature type="repeat" description="ANK" evidence="3">
    <location>
        <begin position="61"/>
        <end position="93"/>
    </location>
</feature>
<keyword evidence="5" id="KW-1185">Reference proteome</keyword>
<feature type="non-terminal residue" evidence="4">
    <location>
        <position position="260"/>
    </location>
</feature>
<comment type="caution">
    <text evidence="4">The sequence shown here is derived from an EMBL/GenBank/DDBJ whole genome shotgun (WGS) entry which is preliminary data.</text>
</comment>
<dbReference type="SUPFAM" id="SSF48403">
    <property type="entry name" value="Ankyrin repeat"/>
    <property type="match status" value="1"/>
</dbReference>
<sequence>LHRAAKEGNVEECRKLLSTINVNSIDSKGWTALHAAAATNQIPIFGLLLEAGANINTFNVNGESPLVLAIDSGHIDAVLALHNAGADVNASHKNGFSPMCMAARKGVEMVNLLLALKASPSLVDAGGWTPFFFAIQDDTAIQTLLQHGADPNISASGLDPPLYHAIESGTLETVRVLLDGGATSNVIFKNGWTPMMVAAKMGDHEVGRLLQANGAGLNDTTADKLTPLHIAAMNSRRIFFKWLVEAGANEDAQDAHGRTA</sequence>
<dbReference type="PANTHER" id="PTHR24126:SF14">
    <property type="entry name" value="ANK_REP_REGION DOMAIN-CONTAINING PROTEIN"/>
    <property type="match status" value="1"/>
</dbReference>
<proteinExistence type="predicted"/>